<dbReference type="GO" id="GO:0005634">
    <property type="term" value="C:nucleus"/>
    <property type="evidence" value="ECO:0007669"/>
    <property type="project" value="UniProtKB-SubCell"/>
</dbReference>
<dbReference type="InterPro" id="IPR007219">
    <property type="entry name" value="XnlR_reg_dom"/>
</dbReference>
<evidence type="ECO:0000256" key="3">
    <source>
        <dbReference type="ARBA" id="ARBA00023015"/>
    </source>
</evidence>
<dbReference type="AlphaFoldDB" id="A0A9W9FHJ4"/>
<keyword evidence="2" id="KW-0479">Metal-binding</keyword>
<dbReference type="InterPro" id="IPR050987">
    <property type="entry name" value="AtrR-like"/>
</dbReference>
<evidence type="ECO:0000313" key="9">
    <source>
        <dbReference type="Proteomes" id="UP001149165"/>
    </source>
</evidence>
<evidence type="ECO:0000256" key="6">
    <source>
        <dbReference type="ARBA" id="ARBA00023242"/>
    </source>
</evidence>
<dbReference type="InterPro" id="IPR001138">
    <property type="entry name" value="Zn2Cys6_DnaBD"/>
</dbReference>
<evidence type="ECO:0000256" key="5">
    <source>
        <dbReference type="ARBA" id="ARBA00023163"/>
    </source>
</evidence>
<dbReference type="SUPFAM" id="SSF57701">
    <property type="entry name" value="Zn2/Cys6 DNA-binding domain"/>
    <property type="match status" value="1"/>
</dbReference>
<accession>A0A9W9FHJ4</accession>
<dbReference type="CDD" id="cd12148">
    <property type="entry name" value="fungal_TF_MHR"/>
    <property type="match status" value="1"/>
</dbReference>
<proteinExistence type="predicted"/>
<dbReference type="Gene3D" id="4.10.240.10">
    <property type="entry name" value="Zn(2)-C6 fungal-type DNA-binding domain"/>
    <property type="match status" value="1"/>
</dbReference>
<keyword evidence="5" id="KW-0804">Transcription</keyword>
<evidence type="ECO:0000259" key="7">
    <source>
        <dbReference type="PROSITE" id="PS50048"/>
    </source>
</evidence>
<name>A0A9W9FHJ4_9EURO</name>
<dbReference type="PANTHER" id="PTHR46910">
    <property type="entry name" value="TRANSCRIPTION FACTOR PDR1"/>
    <property type="match status" value="1"/>
</dbReference>
<dbReference type="GO" id="GO:0008270">
    <property type="term" value="F:zinc ion binding"/>
    <property type="evidence" value="ECO:0007669"/>
    <property type="project" value="InterPro"/>
</dbReference>
<dbReference type="InterPro" id="IPR036864">
    <property type="entry name" value="Zn2-C6_fun-type_DNA-bd_sf"/>
</dbReference>
<keyword evidence="3" id="KW-0805">Transcription regulation</keyword>
<dbReference type="Pfam" id="PF00172">
    <property type="entry name" value="Zn_clus"/>
    <property type="match status" value="1"/>
</dbReference>
<keyword evidence="6" id="KW-0539">Nucleus</keyword>
<protein>
    <submittedName>
        <fullName evidence="8">Fungal-specific transcription factor domain-containing protein</fullName>
    </submittedName>
</protein>
<evidence type="ECO:0000256" key="1">
    <source>
        <dbReference type="ARBA" id="ARBA00004123"/>
    </source>
</evidence>
<reference evidence="8" key="1">
    <citation type="submission" date="2022-11" db="EMBL/GenBank/DDBJ databases">
        <authorList>
            <person name="Petersen C."/>
        </authorList>
    </citation>
    <scope>NUCLEOTIDE SEQUENCE</scope>
    <source>
        <strain evidence="8">IBT 30069</strain>
    </source>
</reference>
<keyword evidence="9" id="KW-1185">Reference proteome</keyword>
<keyword evidence="4" id="KW-0238">DNA-binding</keyword>
<dbReference type="GO" id="GO:0003677">
    <property type="term" value="F:DNA binding"/>
    <property type="evidence" value="ECO:0007669"/>
    <property type="project" value="UniProtKB-KW"/>
</dbReference>
<dbReference type="GO" id="GO:0000981">
    <property type="term" value="F:DNA-binding transcription factor activity, RNA polymerase II-specific"/>
    <property type="evidence" value="ECO:0007669"/>
    <property type="project" value="InterPro"/>
</dbReference>
<dbReference type="SMART" id="SM00066">
    <property type="entry name" value="GAL4"/>
    <property type="match status" value="1"/>
</dbReference>
<sequence>MGALRFLVEDEPPDPESRLEARQLKVLVFRENADSLYAQEQSSTGVRQQLIDIQVPDFDLDGLSLDQATGFLQFFNHSTPRVLDTDIPFLSQDIIVNDQQMTMNTSLSSLSTSINSPETRNVADTGIDKSELRNAMAKLPVCSRCKNRRTKCDVNLPACQGCVKSGHDCYYWDHVIGKDISRRYEGSTIPLNMSNPADSVTREIHTMKRKISQALRTDDIPPLPCGSNSIPEPAPLGIADFVATEANFAHRDLSSNLLCTSPYSSAKSIDATFFGASSIYSRFISRYSALSLLPDESSKIPSPSEPPFLRNISRTLGLDQNVMIPPTEAQNLVWYYYQSVEVIYPILGPDLIQSTINVAYDSGMEPGDKALAGLRLNLMIAISLILISPKDRRLQVISEAYFRQAISNWLDPDLFAYPAIESLQILLLLCIYVWLCPNITDIWRLLGHATRMCLDVIEVHGSGRESSPDAKTLYQSLYTLGTQISVYFGRPHQLPDRPESVSLETSSSGVKSDFASMSYSLAQIQNRLYRGMTGNRQSTSSNSSVYTEFEWITICVQDIQQWLLDWNSLIDCITDLSSYREEQNQTKISLRYYGELQQGETLLLAKLTADHHGHALASFQDNSFCMQILNAAYGLYHIFNATVRDVSTCVPRLVFSMTWTCTHAIFNSIDVILHDSPENGATYEDVSLWMQRSIEMLKFFDDGMQLRTACLVGYLQTVFRSKYPIAESHETSQFYQT</sequence>
<evidence type="ECO:0000256" key="4">
    <source>
        <dbReference type="ARBA" id="ARBA00023125"/>
    </source>
</evidence>
<dbReference type="Pfam" id="PF04082">
    <property type="entry name" value="Fungal_trans"/>
    <property type="match status" value="1"/>
</dbReference>
<dbReference type="PANTHER" id="PTHR46910:SF3">
    <property type="entry name" value="HALOTOLERANCE PROTEIN 9-RELATED"/>
    <property type="match status" value="1"/>
</dbReference>
<organism evidence="8 9">
    <name type="scientific">Penicillium angulare</name>
    <dbReference type="NCBI Taxonomy" id="116970"/>
    <lineage>
        <taxon>Eukaryota</taxon>
        <taxon>Fungi</taxon>
        <taxon>Dikarya</taxon>
        <taxon>Ascomycota</taxon>
        <taxon>Pezizomycotina</taxon>
        <taxon>Eurotiomycetes</taxon>
        <taxon>Eurotiomycetidae</taxon>
        <taxon>Eurotiales</taxon>
        <taxon>Aspergillaceae</taxon>
        <taxon>Penicillium</taxon>
    </lineage>
</organism>
<comment type="caution">
    <text evidence="8">The sequence shown here is derived from an EMBL/GenBank/DDBJ whole genome shotgun (WGS) entry which is preliminary data.</text>
</comment>
<dbReference type="OrthoDB" id="3037908at2759"/>
<dbReference type="GO" id="GO:0006351">
    <property type="term" value="P:DNA-templated transcription"/>
    <property type="evidence" value="ECO:0007669"/>
    <property type="project" value="InterPro"/>
</dbReference>
<comment type="subcellular location">
    <subcellularLocation>
        <location evidence="1">Nucleus</location>
    </subcellularLocation>
</comment>
<evidence type="ECO:0000256" key="2">
    <source>
        <dbReference type="ARBA" id="ARBA00022723"/>
    </source>
</evidence>
<dbReference type="PROSITE" id="PS50048">
    <property type="entry name" value="ZN2_CY6_FUNGAL_2"/>
    <property type="match status" value="1"/>
</dbReference>
<evidence type="ECO:0000313" key="8">
    <source>
        <dbReference type="EMBL" id="KAJ5100264.1"/>
    </source>
</evidence>
<dbReference type="EMBL" id="JAPQKH010000004">
    <property type="protein sequence ID" value="KAJ5100264.1"/>
    <property type="molecule type" value="Genomic_DNA"/>
</dbReference>
<dbReference type="Proteomes" id="UP001149165">
    <property type="component" value="Unassembled WGS sequence"/>
</dbReference>
<gene>
    <name evidence="8" type="ORF">N7456_006316</name>
</gene>
<feature type="domain" description="Zn(2)-C6 fungal-type" evidence="7">
    <location>
        <begin position="141"/>
        <end position="171"/>
    </location>
</feature>
<dbReference type="CDD" id="cd00067">
    <property type="entry name" value="GAL4"/>
    <property type="match status" value="1"/>
</dbReference>
<reference evidence="8" key="2">
    <citation type="journal article" date="2023" name="IMA Fungus">
        <title>Comparative genomic study of the Penicillium genus elucidates a diverse pangenome and 15 lateral gene transfer events.</title>
        <authorList>
            <person name="Petersen C."/>
            <person name="Sorensen T."/>
            <person name="Nielsen M.R."/>
            <person name="Sondergaard T.E."/>
            <person name="Sorensen J.L."/>
            <person name="Fitzpatrick D.A."/>
            <person name="Frisvad J.C."/>
            <person name="Nielsen K.L."/>
        </authorList>
    </citation>
    <scope>NUCLEOTIDE SEQUENCE</scope>
    <source>
        <strain evidence="8">IBT 30069</strain>
    </source>
</reference>